<gene>
    <name evidence="1" type="ORF">POVCU2_0080530</name>
</gene>
<accession>A0A1A8WK94</accession>
<name>A0A1A8WK94_PLAOA</name>
<protein>
    <submittedName>
        <fullName evidence="1">PIR Superfamily Protein</fullName>
    </submittedName>
</protein>
<dbReference type="Pfam" id="PF05795">
    <property type="entry name" value="Plasmodium_Vir"/>
    <property type="match status" value="2"/>
</dbReference>
<dbReference type="AlphaFoldDB" id="A0A1A8WK94"/>
<proteinExistence type="predicted"/>
<dbReference type="InterPro" id="IPR008780">
    <property type="entry name" value="Plasmodium_Vir"/>
</dbReference>
<sequence>MSINRKDFTLTKLAEKFDFFKGSYFYQFYQELDKLYENEEKSETCKTDLFSGVDDPDVIKFLIKISGILKRLLNKEISVKNAEKLEDKHCIYLNLNDIYDIKNLYDYSELLYNADVNVYDKISEDNKYLDYFKKGLDLYKRSKTRCPTDTKNAYCYEFNEYEKIHNKYKKKNYLFYHAEKRCCTHYTRKIQHNTPDVTLDYELHKLLDKLLNEVKLHSFYALLTKHNGNYASSSCIPINTYPIKEESAICNLFERVKKIFYFLWHKHVMDNKDIINKCNNENSYGFSIEELRNKKKLFDFLEYYNKIREKLKEDNNKKRKHYCDYIRSIFELYKDIIYNNALHEYSEELWLLRKTFFRNDELRFLKKKCPNMCLDLVFDVKYKTLCPLEKLSLFHETVDLNICENAELSAVNRYNAKDSEKEYIFEDLNTFGVYNELNREVFTDSYYGICSKLLNFSKEHCGIYGLCIKLARNVKDLSYKKNKERTDSCEYIIHWMFDRIQKILKIGTNNNYDANALNDFLKCDDTYNPHNLFKALKCKEYQKFYGGMQKIQKSHFADYHVIWLTEYSGKIKEKPLLRMERMEYASTPEMESSRTPENVCDIITCDPFYVAFTPLGSYFHNKKAKKKRPIFNKVKSNI</sequence>
<evidence type="ECO:0000313" key="2">
    <source>
        <dbReference type="Proteomes" id="UP000078560"/>
    </source>
</evidence>
<organism evidence="1 2">
    <name type="scientific">Plasmodium ovale curtisi</name>
    <dbReference type="NCBI Taxonomy" id="864141"/>
    <lineage>
        <taxon>Eukaryota</taxon>
        <taxon>Sar</taxon>
        <taxon>Alveolata</taxon>
        <taxon>Apicomplexa</taxon>
        <taxon>Aconoidasida</taxon>
        <taxon>Haemosporida</taxon>
        <taxon>Plasmodiidae</taxon>
        <taxon>Plasmodium</taxon>
        <taxon>Plasmodium (Plasmodium)</taxon>
    </lineage>
</organism>
<reference evidence="2" key="1">
    <citation type="submission" date="2016-05" db="EMBL/GenBank/DDBJ databases">
        <authorList>
            <person name="Naeem Raeece"/>
        </authorList>
    </citation>
    <scope>NUCLEOTIDE SEQUENCE [LARGE SCALE GENOMIC DNA]</scope>
</reference>
<dbReference type="Proteomes" id="UP000078560">
    <property type="component" value="Unassembled WGS sequence"/>
</dbReference>
<dbReference type="EMBL" id="FLQU01001505">
    <property type="protein sequence ID" value="SBS93347.1"/>
    <property type="molecule type" value="Genomic_DNA"/>
</dbReference>
<evidence type="ECO:0000313" key="1">
    <source>
        <dbReference type="EMBL" id="SBS93347.1"/>
    </source>
</evidence>